<gene>
    <name evidence="1" type="ORF">H6G72_07365</name>
</gene>
<dbReference type="EMBL" id="JACJSK010000008">
    <property type="protein sequence ID" value="MBD2543667.1"/>
    <property type="molecule type" value="Genomic_DNA"/>
</dbReference>
<organism evidence="1 2">
    <name type="scientific">Planktothricoides raciborskii FACHB-1370</name>
    <dbReference type="NCBI Taxonomy" id="2949576"/>
    <lineage>
        <taxon>Bacteria</taxon>
        <taxon>Bacillati</taxon>
        <taxon>Cyanobacteriota</taxon>
        <taxon>Cyanophyceae</taxon>
        <taxon>Oscillatoriophycideae</taxon>
        <taxon>Oscillatoriales</taxon>
        <taxon>Oscillatoriaceae</taxon>
        <taxon>Planktothricoides</taxon>
    </lineage>
</organism>
<comment type="caution">
    <text evidence="1">The sequence shown here is derived from an EMBL/GenBank/DDBJ whole genome shotgun (WGS) entry which is preliminary data.</text>
</comment>
<evidence type="ECO:0000313" key="1">
    <source>
        <dbReference type="EMBL" id="MBD2543667.1"/>
    </source>
</evidence>
<accession>A0ABR8EB83</accession>
<name>A0ABR8EB83_9CYAN</name>
<protein>
    <submittedName>
        <fullName evidence="1">Uncharacterized protein</fullName>
    </submittedName>
</protein>
<dbReference type="RefSeq" id="WP_190877758.1">
    <property type="nucleotide sequence ID" value="NZ_JACJSK010000008.1"/>
</dbReference>
<reference evidence="1 2" key="1">
    <citation type="journal article" date="2020" name="ISME J.">
        <title>Comparative genomics reveals insights into cyanobacterial evolution and habitat adaptation.</title>
        <authorList>
            <person name="Chen M.Y."/>
            <person name="Teng W.K."/>
            <person name="Zhao L."/>
            <person name="Hu C.X."/>
            <person name="Zhou Y.K."/>
            <person name="Han B.P."/>
            <person name="Song L.R."/>
            <person name="Shu W.S."/>
        </authorList>
    </citation>
    <scope>NUCLEOTIDE SEQUENCE [LARGE SCALE GENOMIC DNA]</scope>
    <source>
        <strain evidence="1 2">FACHB-1370</strain>
    </source>
</reference>
<proteinExistence type="predicted"/>
<sequence>MLRPYGYNPQKPGFFRLSLPPNQVGANGHSPLLETRFLAWLQRERDRSRVLRAKHDRI</sequence>
<evidence type="ECO:0000313" key="2">
    <source>
        <dbReference type="Proteomes" id="UP000641954"/>
    </source>
</evidence>
<keyword evidence="2" id="KW-1185">Reference proteome</keyword>
<dbReference type="Proteomes" id="UP000641954">
    <property type="component" value="Unassembled WGS sequence"/>
</dbReference>